<evidence type="ECO:0000313" key="11">
    <source>
        <dbReference type="EMBL" id="KAK9513731.1"/>
    </source>
</evidence>
<proteinExistence type="inferred from homology"/>
<evidence type="ECO:0000256" key="5">
    <source>
        <dbReference type="ARBA" id="ARBA00022837"/>
    </source>
</evidence>
<dbReference type="InterPro" id="IPR001759">
    <property type="entry name" value="PTX_dom"/>
</dbReference>
<dbReference type="InterPro" id="IPR051005">
    <property type="entry name" value="Pentraxin_domain"/>
</dbReference>
<accession>A0AAW1DTY2</accession>
<dbReference type="Proteomes" id="UP001488805">
    <property type="component" value="Unassembled WGS sequence"/>
</dbReference>
<dbReference type="PANTHER" id="PTHR45869:SF7">
    <property type="entry name" value="C-REACTIVE PROTEIN"/>
    <property type="match status" value="1"/>
</dbReference>
<dbReference type="GO" id="GO:0005576">
    <property type="term" value="C:extracellular region"/>
    <property type="evidence" value="ECO:0007669"/>
    <property type="project" value="UniProtKB-SubCell"/>
</dbReference>
<dbReference type="PROSITE" id="PS51828">
    <property type="entry name" value="PTX_2"/>
    <property type="match status" value="1"/>
</dbReference>
<evidence type="ECO:0000256" key="6">
    <source>
        <dbReference type="ARBA" id="ARBA00023157"/>
    </source>
</evidence>
<keyword evidence="6" id="KW-1015">Disulfide bond</keyword>
<dbReference type="Gene3D" id="2.60.120.200">
    <property type="match status" value="1"/>
</dbReference>
<comment type="cofactor">
    <cofactor evidence="9">
        <name>Ca(2+)</name>
        <dbReference type="ChEBI" id="CHEBI:29108"/>
    </cofactor>
    <text evidence="9">Binds 2 calcium ions per subunit.</text>
</comment>
<evidence type="ECO:0000256" key="3">
    <source>
        <dbReference type="ARBA" id="ARBA00022723"/>
    </source>
</evidence>
<dbReference type="InterPro" id="IPR013320">
    <property type="entry name" value="ConA-like_dom_sf"/>
</dbReference>
<dbReference type="GO" id="GO:0046872">
    <property type="term" value="F:metal ion binding"/>
    <property type="evidence" value="ECO:0007669"/>
    <property type="project" value="UniProtKB-KW"/>
</dbReference>
<comment type="similarity">
    <text evidence="7 9">Belongs to the pentraxin family.</text>
</comment>
<dbReference type="AlphaFoldDB" id="A0AAW1DTY2"/>
<dbReference type="SMART" id="SM00159">
    <property type="entry name" value="PTX"/>
    <property type="match status" value="1"/>
</dbReference>
<dbReference type="PRINTS" id="PR00895">
    <property type="entry name" value="PENTAXIN"/>
</dbReference>
<dbReference type="PANTHER" id="PTHR45869">
    <property type="entry name" value="C-REACTIVE PROTEIN-RELATED"/>
    <property type="match status" value="1"/>
</dbReference>
<organism evidence="11 12">
    <name type="scientific">Zoarces viviparus</name>
    <name type="common">Viviparous eelpout</name>
    <name type="synonym">Blennius viviparus</name>
    <dbReference type="NCBI Taxonomy" id="48416"/>
    <lineage>
        <taxon>Eukaryota</taxon>
        <taxon>Metazoa</taxon>
        <taxon>Chordata</taxon>
        <taxon>Craniata</taxon>
        <taxon>Vertebrata</taxon>
        <taxon>Euteleostomi</taxon>
        <taxon>Actinopterygii</taxon>
        <taxon>Neopterygii</taxon>
        <taxon>Teleostei</taxon>
        <taxon>Neoteleostei</taxon>
        <taxon>Acanthomorphata</taxon>
        <taxon>Eupercaria</taxon>
        <taxon>Perciformes</taxon>
        <taxon>Cottioidei</taxon>
        <taxon>Zoarcales</taxon>
        <taxon>Zoarcidae</taxon>
        <taxon>Zoarcinae</taxon>
        <taxon>Zoarces</taxon>
    </lineage>
</organism>
<keyword evidence="2" id="KW-0964">Secreted</keyword>
<dbReference type="SUPFAM" id="SSF49899">
    <property type="entry name" value="Concanavalin A-like lectins/glucanases"/>
    <property type="match status" value="1"/>
</dbReference>
<evidence type="ECO:0000256" key="1">
    <source>
        <dbReference type="ARBA" id="ARBA00004613"/>
    </source>
</evidence>
<comment type="caution">
    <text evidence="8">Lacks conserved residue(s) required for the propagation of feature annotation.</text>
</comment>
<dbReference type="EMBL" id="JBCEZU010000597">
    <property type="protein sequence ID" value="KAK9513731.1"/>
    <property type="molecule type" value="Genomic_DNA"/>
</dbReference>
<keyword evidence="4" id="KW-0732">Signal</keyword>
<name>A0AAW1DTY2_ZOAVI</name>
<evidence type="ECO:0000256" key="9">
    <source>
        <dbReference type="RuleBase" id="RU362112"/>
    </source>
</evidence>
<reference evidence="11 12" key="1">
    <citation type="journal article" date="2024" name="Genome Biol. Evol.">
        <title>Chromosome-level genome assembly of the viviparous eelpout Zoarces viviparus.</title>
        <authorList>
            <person name="Fuhrmann N."/>
            <person name="Brasseur M.V."/>
            <person name="Bakowski C.E."/>
            <person name="Podsiadlowski L."/>
            <person name="Prost S."/>
            <person name="Krehenwinkel H."/>
            <person name="Mayer C."/>
        </authorList>
    </citation>
    <scope>NUCLEOTIDE SEQUENCE [LARGE SCALE GENOMIC DNA]</scope>
    <source>
        <strain evidence="11">NO-MEL_2022_Ind0_liver</strain>
    </source>
</reference>
<feature type="domain" description="Pentraxin (PTX)" evidence="10">
    <location>
        <begin position="1"/>
        <end position="198"/>
    </location>
</feature>
<dbReference type="Pfam" id="PF00354">
    <property type="entry name" value="Pentaxin"/>
    <property type="match status" value="1"/>
</dbReference>
<keyword evidence="5 9" id="KW-0106">Calcium</keyword>
<evidence type="ECO:0000313" key="12">
    <source>
        <dbReference type="Proteomes" id="UP001488805"/>
    </source>
</evidence>
<evidence type="ECO:0000256" key="8">
    <source>
        <dbReference type="PROSITE-ProRule" id="PRU01172"/>
    </source>
</evidence>
<evidence type="ECO:0000256" key="4">
    <source>
        <dbReference type="ARBA" id="ARBA00022729"/>
    </source>
</evidence>
<keyword evidence="12" id="KW-1185">Reference proteome</keyword>
<comment type="caution">
    <text evidence="11">The sequence shown here is derived from an EMBL/GenBank/DDBJ whole genome shotgun (WGS) entry which is preliminary data.</text>
</comment>
<protein>
    <recommendedName>
        <fullName evidence="9">Pentraxin family member</fullName>
    </recommendedName>
</protein>
<keyword evidence="3 9" id="KW-0479">Metal-binding</keyword>
<sequence length="206" mass="23000">MFVFPEETSTANVRLTTSAHNFSAATVCLRSITDLSRNHALFSLSTSTAHNAFLIFKTATSDVIDLYVQDKKTGFGALDYKLNAWHSICSTWDSESGLVQLWLDGKPTIKKFVGGSEIKYPIAILGQDQDNHGGGFDSKQSFVGMMSDVHMWNYVLSPCEIKRYVDDLNFTPGNLINWRALEYNSIGRVLIENKQTPCGMPTKCKE</sequence>
<comment type="subunit">
    <text evidence="9">Homopentamer. Pentaxin (or pentraxin) have a discoid arrangement of 5 non-covalently bound subunits.</text>
</comment>
<gene>
    <name evidence="11" type="ORF">VZT92_027240</name>
</gene>
<evidence type="ECO:0000256" key="7">
    <source>
        <dbReference type="ARBA" id="ARBA00038102"/>
    </source>
</evidence>
<evidence type="ECO:0000256" key="2">
    <source>
        <dbReference type="ARBA" id="ARBA00022525"/>
    </source>
</evidence>
<evidence type="ECO:0000259" key="10">
    <source>
        <dbReference type="PROSITE" id="PS51828"/>
    </source>
</evidence>
<comment type="subcellular location">
    <subcellularLocation>
        <location evidence="1 9">Secreted</location>
    </subcellularLocation>
</comment>